<dbReference type="Proteomes" id="UP000886595">
    <property type="component" value="Unassembled WGS sequence"/>
</dbReference>
<name>A0A8X7QS72_BRACI</name>
<organism evidence="2 3">
    <name type="scientific">Brassica carinata</name>
    <name type="common">Ethiopian mustard</name>
    <name type="synonym">Abyssinian cabbage</name>
    <dbReference type="NCBI Taxonomy" id="52824"/>
    <lineage>
        <taxon>Eukaryota</taxon>
        <taxon>Viridiplantae</taxon>
        <taxon>Streptophyta</taxon>
        <taxon>Embryophyta</taxon>
        <taxon>Tracheophyta</taxon>
        <taxon>Spermatophyta</taxon>
        <taxon>Magnoliopsida</taxon>
        <taxon>eudicotyledons</taxon>
        <taxon>Gunneridae</taxon>
        <taxon>Pentapetalae</taxon>
        <taxon>rosids</taxon>
        <taxon>malvids</taxon>
        <taxon>Brassicales</taxon>
        <taxon>Brassicaceae</taxon>
        <taxon>Brassiceae</taxon>
        <taxon>Brassica</taxon>
    </lineage>
</organism>
<proteinExistence type="predicted"/>
<reference evidence="2 3" key="1">
    <citation type="submission" date="2020-02" db="EMBL/GenBank/DDBJ databases">
        <authorList>
            <person name="Ma Q."/>
            <person name="Huang Y."/>
            <person name="Song X."/>
            <person name="Pei D."/>
        </authorList>
    </citation>
    <scope>NUCLEOTIDE SEQUENCE [LARGE SCALE GENOMIC DNA]</scope>
    <source>
        <strain evidence="2">Sxm20200214</strain>
        <tissue evidence="2">Leaf</tissue>
    </source>
</reference>
<comment type="caution">
    <text evidence="2">The sequence shown here is derived from an EMBL/GenBank/DDBJ whole genome shotgun (WGS) entry which is preliminary data.</text>
</comment>
<evidence type="ECO:0000313" key="3">
    <source>
        <dbReference type="Proteomes" id="UP000886595"/>
    </source>
</evidence>
<feature type="region of interest" description="Disordered" evidence="1">
    <location>
        <begin position="1"/>
        <end position="43"/>
    </location>
</feature>
<sequence>MRSDRHKATSPSRNWSPAGDRSLAGRGPQLATGPLQHGVASWRPVPCKTRSQLVAIWRPSFINFARPT</sequence>
<accession>A0A8X7QS72</accession>
<evidence type="ECO:0000313" key="2">
    <source>
        <dbReference type="EMBL" id="KAG2275392.1"/>
    </source>
</evidence>
<gene>
    <name evidence="2" type="ORF">Bca52824_057947</name>
</gene>
<dbReference type="AlphaFoldDB" id="A0A8X7QS72"/>
<keyword evidence="3" id="KW-1185">Reference proteome</keyword>
<evidence type="ECO:0000256" key="1">
    <source>
        <dbReference type="SAM" id="MobiDB-lite"/>
    </source>
</evidence>
<dbReference type="EMBL" id="JAAMPC010000012">
    <property type="protein sequence ID" value="KAG2275392.1"/>
    <property type="molecule type" value="Genomic_DNA"/>
</dbReference>
<protein>
    <submittedName>
        <fullName evidence="2">Uncharacterized protein</fullName>
    </submittedName>
</protein>